<keyword evidence="8" id="KW-1185">Reference proteome</keyword>
<dbReference type="PROSITE" id="PS50949">
    <property type="entry name" value="HTH_GNTR"/>
    <property type="match status" value="1"/>
</dbReference>
<dbReference type="GO" id="GO:0008483">
    <property type="term" value="F:transaminase activity"/>
    <property type="evidence" value="ECO:0007669"/>
    <property type="project" value="UniProtKB-KW"/>
</dbReference>
<evidence type="ECO:0000256" key="1">
    <source>
        <dbReference type="ARBA" id="ARBA00005384"/>
    </source>
</evidence>
<dbReference type="RefSeq" id="WP_202092632.1">
    <property type="nucleotide sequence ID" value="NZ_JAELVM010000003.1"/>
</dbReference>
<dbReference type="InterPro" id="IPR004839">
    <property type="entry name" value="Aminotransferase_I/II_large"/>
</dbReference>
<dbReference type="InterPro" id="IPR036388">
    <property type="entry name" value="WH-like_DNA-bd_sf"/>
</dbReference>
<evidence type="ECO:0000313" key="8">
    <source>
        <dbReference type="Proteomes" id="UP000661696"/>
    </source>
</evidence>
<dbReference type="EMBL" id="JAELVM010000003">
    <property type="protein sequence ID" value="MBL1222333.1"/>
    <property type="molecule type" value="Genomic_DNA"/>
</dbReference>
<dbReference type="PANTHER" id="PTHR46577:SF1">
    <property type="entry name" value="HTH-TYPE TRANSCRIPTIONAL REGULATORY PROTEIN GABR"/>
    <property type="match status" value="1"/>
</dbReference>
<dbReference type="Pfam" id="PF00392">
    <property type="entry name" value="GntR"/>
    <property type="match status" value="1"/>
</dbReference>
<dbReference type="InterPro" id="IPR015424">
    <property type="entry name" value="PyrdxlP-dep_Trfase"/>
</dbReference>
<dbReference type="Proteomes" id="UP000661696">
    <property type="component" value="Unassembled WGS sequence"/>
</dbReference>
<dbReference type="CDD" id="cd00609">
    <property type="entry name" value="AAT_like"/>
    <property type="match status" value="1"/>
</dbReference>
<dbReference type="SUPFAM" id="SSF46785">
    <property type="entry name" value="Winged helix' DNA-binding domain"/>
    <property type="match status" value="1"/>
</dbReference>
<organism evidence="7 8">
    <name type="scientific">Chryseobacterium endalhagicum</name>
    <dbReference type="NCBI Taxonomy" id="2797638"/>
    <lineage>
        <taxon>Bacteria</taxon>
        <taxon>Pseudomonadati</taxon>
        <taxon>Bacteroidota</taxon>
        <taxon>Flavobacteriia</taxon>
        <taxon>Flavobacteriales</taxon>
        <taxon>Weeksellaceae</taxon>
        <taxon>Chryseobacterium group</taxon>
        <taxon>Chryseobacterium</taxon>
    </lineage>
</organism>
<accession>A0ABS1QI96</accession>
<dbReference type="CDD" id="cd07377">
    <property type="entry name" value="WHTH_GntR"/>
    <property type="match status" value="1"/>
</dbReference>
<keyword evidence="7" id="KW-0808">Transferase</keyword>
<dbReference type="InterPro" id="IPR051446">
    <property type="entry name" value="HTH_trans_reg/aminotransferase"/>
</dbReference>
<sequence>MLRPWNLNLKIEEKYFQLPIYKQIVETIIDAIHSGKLKQGNVLPGTRKLADMLKVNRNTVIEAYTQLEYEGWVMSKPRTGTFVSSHTPENRKVTPSPDFGRMRASVNKIVFDQGLPDISFSPMADIMREYKLVMKSIRKHKIHIFNDPAGYIKLRMALSQMLNHQRRIIGDENNICITRDGQMAFFLISQCLLESGDCVIVEHPGYRSAWDTFEHAGATVLYASIDTEGIIIDEVQKFINAGKKIKAVFITPNSQFPTTAVLSESRRRALIDLSNKFNFYVIEYDYCIDINYSENRLLPLCSDERLKNYIYIGSFSASVSPFLNIGYVAGDQEMIKKINALKNIIDVNGDPIMERAFFNLIDDGTYTKHLKKSVPFYKYKRDFFEELLNKYLKDKITFIKPELGLSYWITLVEPLRESYNSYLKEEIIAKGIKPVLMGSDYYNFDEGEGFLVSFGSVSEKNMEEAVRIMSGFF</sequence>
<keyword evidence="2" id="KW-0663">Pyridoxal phosphate</keyword>
<dbReference type="InterPro" id="IPR000524">
    <property type="entry name" value="Tscrpt_reg_HTH_GntR"/>
</dbReference>
<keyword evidence="3" id="KW-0805">Transcription regulation</keyword>
<dbReference type="SUPFAM" id="SSF53383">
    <property type="entry name" value="PLP-dependent transferases"/>
    <property type="match status" value="1"/>
</dbReference>
<feature type="domain" description="HTH gntR-type" evidence="6">
    <location>
        <begin position="18"/>
        <end position="86"/>
    </location>
</feature>
<evidence type="ECO:0000256" key="4">
    <source>
        <dbReference type="ARBA" id="ARBA00023125"/>
    </source>
</evidence>
<proteinExistence type="inferred from homology"/>
<keyword evidence="5" id="KW-0804">Transcription</keyword>
<evidence type="ECO:0000259" key="6">
    <source>
        <dbReference type="PROSITE" id="PS50949"/>
    </source>
</evidence>
<gene>
    <name evidence="7" type="ORF">JET18_15890</name>
</gene>
<dbReference type="PRINTS" id="PR00035">
    <property type="entry name" value="HTHGNTR"/>
</dbReference>
<evidence type="ECO:0000256" key="5">
    <source>
        <dbReference type="ARBA" id="ARBA00023163"/>
    </source>
</evidence>
<dbReference type="SMART" id="SM00345">
    <property type="entry name" value="HTH_GNTR"/>
    <property type="match status" value="1"/>
</dbReference>
<dbReference type="InterPro" id="IPR015421">
    <property type="entry name" value="PyrdxlP-dep_Trfase_major"/>
</dbReference>
<evidence type="ECO:0000256" key="3">
    <source>
        <dbReference type="ARBA" id="ARBA00023015"/>
    </source>
</evidence>
<comment type="caution">
    <text evidence="7">The sequence shown here is derived from an EMBL/GenBank/DDBJ whole genome shotgun (WGS) entry which is preliminary data.</text>
</comment>
<dbReference type="InterPro" id="IPR036390">
    <property type="entry name" value="WH_DNA-bd_sf"/>
</dbReference>
<keyword evidence="7" id="KW-0032">Aminotransferase</keyword>
<keyword evidence="4" id="KW-0238">DNA-binding</keyword>
<name>A0ABS1QI96_9FLAO</name>
<evidence type="ECO:0000313" key="7">
    <source>
        <dbReference type="EMBL" id="MBL1222333.1"/>
    </source>
</evidence>
<protein>
    <submittedName>
        <fullName evidence="7">PLP-dependent aminotransferase family protein</fullName>
    </submittedName>
</protein>
<dbReference type="PANTHER" id="PTHR46577">
    <property type="entry name" value="HTH-TYPE TRANSCRIPTIONAL REGULATORY PROTEIN GABR"/>
    <property type="match status" value="1"/>
</dbReference>
<dbReference type="Gene3D" id="3.40.640.10">
    <property type="entry name" value="Type I PLP-dependent aspartate aminotransferase-like (Major domain)"/>
    <property type="match status" value="1"/>
</dbReference>
<dbReference type="Gene3D" id="1.10.10.10">
    <property type="entry name" value="Winged helix-like DNA-binding domain superfamily/Winged helix DNA-binding domain"/>
    <property type="match status" value="1"/>
</dbReference>
<reference evidence="7 8" key="1">
    <citation type="submission" date="2020-12" db="EMBL/GenBank/DDBJ databases">
        <title>Chryseobacterium endoalhailicus sp. nov., isolated from seed of leguminous plant.</title>
        <authorList>
            <person name="Zhang X."/>
        </authorList>
    </citation>
    <scope>NUCLEOTIDE SEQUENCE [LARGE SCALE GENOMIC DNA]</scope>
    <source>
        <strain evidence="7 8">L7</strain>
    </source>
</reference>
<evidence type="ECO:0000256" key="2">
    <source>
        <dbReference type="ARBA" id="ARBA00022898"/>
    </source>
</evidence>
<dbReference type="Pfam" id="PF00155">
    <property type="entry name" value="Aminotran_1_2"/>
    <property type="match status" value="1"/>
</dbReference>
<comment type="similarity">
    <text evidence="1">In the C-terminal section; belongs to the class-I pyridoxal-phosphate-dependent aminotransferase family.</text>
</comment>